<gene>
    <name evidence="1" type="ORF">OA50_04453</name>
</gene>
<dbReference type="Proteomes" id="UP000030960">
    <property type="component" value="Unassembled WGS sequence"/>
</dbReference>
<sequence>MILIGLDGVTEVEVYASWVGGMVDTYVRSTDRALFDTDMEQFGLLYPDGDGGLVPGKGVNISHLGPIHDSEGTLIDARHHANIRLTGYALERMDDLTERPLWEVVLLTAMLSGSDDTQINNTEQGKRLSDTVLIDPASFTPKRVWA</sequence>
<accession>A0A0B3RSV1</accession>
<dbReference type="EMBL" id="JSUQ01000020">
    <property type="protein sequence ID" value="KHQ51082.1"/>
    <property type="molecule type" value="Genomic_DNA"/>
</dbReference>
<reference evidence="1 2" key="1">
    <citation type="submission" date="2014-10" db="EMBL/GenBank/DDBJ databases">
        <title>Genome sequence of Ponticoccus sp. strain UMTAT08 isolated from clonal culture of toxic dinoflagellate Alexandrium tamiyavanichii.</title>
        <authorList>
            <person name="Gan H.Y."/>
            <person name="Muhd D.-D."/>
            <person name="Mohd Noor M.E."/>
            <person name="Yeong Y.S."/>
            <person name="Usup G."/>
        </authorList>
    </citation>
    <scope>NUCLEOTIDE SEQUENCE [LARGE SCALE GENOMIC DNA]</scope>
    <source>
        <strain evidence="1 2">UMTAT08</strain>
    </source>
</reference>
<keyword evidence="2" id="KW-1185">Reference proteome</keyword>
<name>A0A0B3RSV1_9RHOB</name>
<protein>
    <submittedName>
        <fullName evidence="1">Uncharacterized protein</fullName>
    </submittedName>
</protein>
<dbReference type="RefSeq" id="WP_043145268.1">
    <property type="nucleotide sequence ID" value="NZ_JSUQ01000020.1"/>
</dbReference>
<proteinExistence type="predicted"/>
<evidence type="ECO:0000313" key="1">
    <source>
        <dbReference type="EMBL" id="KHQ51082.1"/>
    </source>
</evidence>
<comment type="caution">
    <text evidence="1">The sequence shown here is derived from an EMBL/GenBank/DDBJ whole genome shotgun (WGS) entry which is preliminary data.</text>
</comment>
<dbReference type="AlphaFoldDB" id="A0A0B3RSV1"/>
<evidence type="ECO:0000313" key="2">
    <source>
        <dbReference type="Proteomes" id="UP000030960"/>
    </source>
</evidence>
<organism evidence="1 2">
    <name type="scientific">Mameliella alba</name>
    <dbReference type="NCBI Taxonomy" id="561184"/>
    <lineage>
        <taxon>Bacteria</taxon>
        <taxon>Pseudomonadati</taxon>
        <taxon>Pseudomonadota</taxon>
        <taxon>Alphaproteobacteria</taxon>
        <taxon>Rhodobacterales</taxon>
        <taxon>Roseobacteraceae</taxon>
        <taxon>Mameliella</taxon>
    </lineage>
</organism>